<sequence>MNVVEDDELLAIGAFARRARLSQKALRLYDRQGLLLPDRVDPVTGYRYYRASRLAEARLIVRLRGLDMPLATVADVLALPGEQAAEAVAGYWESVERRLAAQRELAAYLRIQLSGDEGMMDMYEIQQREVPEQLVLIEQRNARPEDLPTWIPAATDRLAALAAQHGGVFDHPFVVYHGEVTEDSDGPVEVCVPIDPARAAEVTAAHRTEPAHREAYTRITKAQVQYPQILAAYDAVHHWIGKQGLDVGADPREVYFADWGPAGPADEVCDIAFPIGVQP</sequence>
<gene>
    <name evidence="3" type="ORF">ACFPZF_36130</name>
</gene>
<dbReference type="EMBL" id="JBHSOC010000112">
    <property type="protein sequence ID" value="MFC5646758.1"/>
    <property type="molecule type" value="Genomic_DNA"/>
</dbReference>
<dbReference type="SUPFAM" id="SSF55136">
    <property type="entry name" value="Probable bacterial effector-binding domain"/>
    <property type="match status" value="1"/>
</dbReference>
<keyword evidence="1" id="KW-0238">DNA-binding</keyword>
<dbReference type="PANTHER" id="PTHR30204:SF97">
    <property type="entry name" value="MERR FAMILY REGULATORY PROTEIN"/>
    <property type="match status" value="1"/>
</dbReference>
<evidence type="ECO:0000256" key="1">
    <source>
        <dbReference type="ARBA" id="ARBA00023125"/>
    </source>
</evidence>
<evidence type="ECO:0000259" key="2">
    <source>
        <dbReference type="PROSITE" id="PS50937"/>
    </source>
</evidence>
<proteinExistence type="predicted"/>
<dbReference type="RefSeq" id="WP_346147899.1">
    <property type="nucleotide sequence ID" value="NZ_BAAAUA010000041.1"/>
</dbReference>
<dbReference type="InterPro" id="IPR010499">
    <property type="entry name" value="AraC_E-bd"/>
</dbReference>
<evidence type="ECO:0000313" key="4">
    <source>
        <dbReference type="Proteomes" id="UP001596066"/>
    </source>
</evidence>
<dbReference type="PROSITE" id="PS00552">
    <property type="entry name" value="HTH_MERR_1"/>
    <property type="match status" value="1"/>
</dbReference>
<evidence type="ECO:0000313" key="3">
    <source>
        <dbReference type="EMBL" id="MFC5646758.1"/>
    </source>
</evidence>
<dbReference type="InterPro" id="IPR047057">
    <property type="entry name" value="MerR_fam"/>
</dbReference>
<dbReference type="Pfam" id="PF13411">
    <property type="entry name" value="MerR_1"/>
    <property type="match status" value="1"/>
</dbReference>
<dbReference type="SUPFAM" id="SSF46955">
    <property type="entry name" value="Putative DNA-binding domain"/>
    <property type="match status" value="1"/>
</dbReference>
<dbReference type="SMART" id="SM00871">
    <property type="entry name" value="AraC_E_bind"/>
    <property type="match status" value="1"/>
</dbReference>
<organism evidence="3 4">
    <name type="scientific">Kitasatospora cinereorecta</name>
    <dbReference type="NCBI Taxonomy" id="285560"/>
    <lineage>
        <taxon>Bacteria</taxon>
        <taxon>Bacillati</taxon>
        <taxon>Actinomycetota</taxon>
        <taxon>Actinomycetes</taxon>
        <taxon>Kitasatosporales</taxon>
        <taxon>Streptomycetaceae</taxon>
        <taxon>Kitasatospora</taxon>
    </lineage>
</organism>
<dbReference type="SMART" id="SM00422">
    <property type="entry name" value="HTH_MERR"/>
    <property type="match status" value="1"/>
</dbReference>
<name>A0ABW0VN66_9ACTN</name>
<protein>
    <submittedName>
        <fullName evidence="3">MerR family transcriptional regulator</fullName>
    </submittedName>
</protein>
<dbReference type="InterPro" id="IPR000551">
    <property type="entry name" value="MerR-type_HTH_dom"/>
</dbReference>
<dbReference type="Gene3D" id="3.20.80.10">
    <property type="entry name" value="Regulatory factor, effector binding domain"/>
    <property type="match status" value="1"/>
</dbReference>
<dbReference type="Proteomes" id="UP001596066">
    <property type="component" value="Unassembled WGS sequence"/>
</dbReference>
<dbReference type="PROSITE" id="PS50937">
    <property type="entry name" value="HTH_MERR_2"/>
    <property type="match status" value="1"/>
</dbReference>
<keyword evidence="4" id="KW-1185">Reference proteome</keyword>
<comment type="caution">
    <text evidence="3">The sequence shown here is derived from an EMBL/GenBank/DDBJ whole genome shotgun (WGS) entry which is preliminary data.</text>
</comment>
<dbReference type="Gene3D" id="1.10.1660.10">
    <property type="match status" value="1"/>
</dbReference>
<reference evidence="4" key="1">
    <citation type="journal article" date="2019" name="Int. J. Syst. Evol. Microbiol.">
        <title>The Global Catalogue of Microorganisms (GCM) 10K type strain sequencing project: providing services to taxonomists for standard genome sequencing and annotation.</title>
        <authorList>
            <consortium name="The Broad Institute Genomics Platform"/>
            <consortium name="The Broad Institute Genome Sequencing Center for Infectious Disease"/>
            <person name="Wu L."/>
            <person name="Ma J."/>
        </authorList>
    </citation>
    <scope>NUCLEOTIDE SEQUENCE [LARGE SCALE GENOMIC DNA]</scope>
    <source>
        <strain evidence="4">CGMCC 4.1622</strain>
    </source>
</reference>
<dbReference type="PANTHER" id="PTHR30204">
    <property type="entry name" value="REDOX-CYCLING DRUG-SENSING TRANSCRIPTIONAL ACTIVATOR SOXR"/>
    <property type="match status" value="1"/>
</dbReference>
<dbReference type="InterPro" id="IPR011256">
    <property type="entry name" value="Reg_factor_effector_dom_sf"/>
</dbReference>
<accession>A0ABW0VN66</accession>
<feature type="domain" description="HTH merR-type" evidence="2">
    <location>
        <begin position="9"/>
        <end position="79"/>
    </location>
</feature>
<dbReference type="InterPro" id="IPR009061">
    <property type="entry name" value="DNA-bd_dom_put_sf"/>
</dbReference>